<keyword evidence="4" id="KW-0805">Transcription regulation</keyword>
<dbReference type="Pfam" id="PF00486">
    <property type="entry name" value="Trans_reg_C"/>
    <property type="match status" value="1"/>
</dbReference>
<dbReference type="InterPro" id="IPR016032">
    <property type="entry name" value="Sig_transdc_resp-reg_C-effctor"/>
</dbReference>
<keyword evidence="6" id="KW-0804">Transcription</keyword>
<dbReference type="PROSITE" id="PS51755">
    <property type="entry name" value="OMPR_PHOB"/>
    <property type="match status" value="1"/>
</dbReference>
<dbReference type="InterPro" id="IPR011006">
    <property type="entry name" value="CheY-like_superfamily"/>
</dbReference>
<dbReference type="Pfam" id="PF00072">
    <property type="entry name" value="Response_reg"/>
    <property type="match status" value="1"/>
</dbReference>
<gene>
    <name evidence="12" type="primary">srrA_3</name>
    <name evidence="12" type="ORF">Psch_02510</name>
</gene>
<dbReference type="GO" id="GO:0032993">
    <property type="term" value="C:protein-DNA complex"/>
    <property type="evidence" value="ECO:0007669"/>
    <property type="project" value="TreeGrafter"/>
</dbReference>
<dbReference type="SUPFAM" id="SSF46894">
    <property type="entry name" value="C-terminal effector domain of the bipartite response regulators"/>
    <property type="match status" value="1"/>
</dbReference>
<dbReference type="Gene3D" id="1.10.10.10">
    <property type="entry name" value="Winged helix-like DNA-binding domain superfamily/Winged helix DNA-binding domain"/>
    <property type="match status" value="1"/>
</dbReference>
<evidence type="ECO:0000259" key="10">
    <source>
        <dbReference type="PROSITE" id="PS50110"/>
    </source>
</evidence>
<dbReference type="GO" id="GO:0006355">
    <property type="term" value="P:regulation of DNA-templated transcription"/>
    <property type="evidence" value="ECO:0007669"/>
    <property type="project" value="InterPro"/>
</dbReference>
<dbReference type="PANTHER" id="PTHR48111">
    <property type="entry name" value="REGULATOR OF RPOS"/>
    <property type="match status" value="1"/>
</dbReference>
<dbReference type="SMART" id="SM00862">
    <property type="entry name" value="Trans_reg_C"/>
    <property type="match status" value="1"/>
</dbReference>
<accession>A0A4Y7R9T0</accession>
<dbReference type="SMART" id="SM00448">
    <property type="entry name" value="REC"/>
    <property type="match status" value="1"/>
</dbReference>
<proteinExistence type="predicted"/>
<dbReference type="InterPro" id="IPR039420">
    <property type="entry name" value="WalR-like"/>
</dbReference>
<keyword evidence="2 8" id="KW-0597">Phosphoprotein</keyword>
<sequence length="231" mass="26523">MKKVLIIEDDQCIAELERDYLEIDGFETDIELNGRTGLQRALQGNYAIIILDVMLPEIDGFEICRTIRNRSNVPIIIVSAKKEDIDKIRGLGLGADDYMTKPFSPAELVARIKSHLARYNRLVDQKVVNRPEEIKIKGLVINKSSRRVHLNGQEIPFTAKEFDLLVFLAENPDRVFSKEHIFEKIWGVDNVGEIATVAVHIRRIREKIEEDTSNPDYIETIWGTGYRFNIS</sequence>
<evidence type="ECO:0000256" key="4">
    <source>
        <dbReference type="ARBA" id="ARBA00023015"/>
    </source>
</evidence>
<feature type="domain" description="Response regulatory" evidence="10">
    <location>
        <begin position="3"/>
        <end position="116"/>
    </location>
</feature>
<reference evidence="12 13" key="1">
    <citation type="journal article" date="2018" name="Environ. Microbiol.">
        <title>Novel energy conservation strategies and behaviour of Pelotomaculum schinkii driving syntrophic propionate catabolism.</title>
        <authorList>
            <person name="Hidalgo-Ahumada C.A.P."/>
            <person name="Nobu M.K."/>
            <person name="Narihiro T."/>
            <person name="Tamaki H."/>
            <person name="Liu W.T."/>
            <person name="Kamagata Y."/>
            <person name="Stams A.J.M."/>
            <person name="Imachi H."/>
            <person name="Sousa D.Z."/>
        </authorList>
    </citation>
    <scope>NUCLEOTIDE SEQUENCE [LARGE SCALE GENOMIC DNA]</scope>
    <source>
        <strain evidence="12 13">HH</strain>
    </source>
</reference>
<evidence type="ECO:0000256" key="8">
    <source>
        <dbReference type="PROSITE-ProRule" id="PRU00169"/>
    </source>
</evidence>
<feature type="modified residue" description="4-aspartylphosphate" evidence="8">
    <location>
        <position position="52"/>
    </location>
</feature>
<dbReference type="InterPro" id="IPR036388">
    <property type="entry name" value="WH-like_DNA-bd_sf"/>
</dbReference>
<protein>
    <recommendedName>
        <fullName evidence="1">Stage 0 sporulation protein A homolog</fullName>
    </recommendedName>
</protein>
<dbReference type="FunFam" id="3.40.50.2300:FF:000001">
    <property type="entry name" value="DNA-binding response regulator PhoB"/>
    <property type="match status" value="1"/>
</dbReference>
<dbReference type="PROSITE" id="PS50110">
    <property type="entry name" value="RESPONSE_REGULATORY"/>
    <property type="match status" value="1"/>
</dbReference>
<dbReference type="PANTHER" id="PTHR48111:SF26">
    <property type="entry name" value="STAGE 0 SPORULATION PROTEIN A HOMOLOG"/>
    <property type="match status" value="1"/>
</dbReference>
<dbReference type="AlphaFoldDB" id="A0A4Y7R9T0"/>
<evidence type="ECO:0000256" key="5">
    <source>
        <dbReference type="ARBA" id="ARBA00023125"/>
    </source>
</evidence>
<dbReference type="CDD" id="cd00383">
    <property type="entry name" value="trans_reg_C"/>
    <property type="match status" value="1"/>
</dbReference>
<evidence type="ECO:0000259" key="11">
    <source>
        <dbReference type="PROSITE" id="PS51755"/>
    </source>
</evidence>
<comment type="function">
    <text evidence="7">May play the central regulatory role in sporulation. It may be an element of the effector pathway responsible for the activation of sporulation genes in response to nutritional stress. Spo0A may act in concert with spo0H (a sigma factor) to control the expression of some genes that are critical to the sporulation process.</text>
</comment>
<evidence type="ECO:0000313" key="13">
    <source>
        <dbReference type="Proteomes" id="UP000298324"/>
    </source>
</evidence>
<dbReference type="Gene3D" id="3.40.50.2300">
    <property type="match status" value="1"/>
</dbReference>
<dbReference type="GO" id="GO:0000976">
    <property type="term" value="F:transcription cis-regulatory region binding"/>
    <property type="evidence" value="ECO:0007669"/>
    <property type="project" value="TreeGrafter"/>
</dbReference>
<dbReference type="RefSeq" id="WP_134218977.1">
    <property type="nucleotide sequence ID" value="NZ_QFGA01000002.1"/>
</dbReference>
<dbReference type="FunFam" id="1.10.10.10:FF:000018">
    <property type="entry name" value="DNA-binding response regulator ResD"/>
    <property type="match status" value="1"/>
</dbReference>
<evidence type="ECO:0000256" key="3">
    <source>
        <dbReference type="ARBA" id="ARBA00023012"/>
    </source>
</evidence>
<keyword evidence="5 9" id="KW-0238">DNA-binding</keyword>
<evidence type="ECO:0000313" key="12">
    <source>
        <dbReference type="EMBL" id="TEB05469.1"/>
    </source>
</evidence>
<feature type="DNA-binding region" description="OmpR/PhoB-type" evidence="9">
    <location>
        <begin position="131"/>
        <end position="230"/>
    </location>
</feature>
<dbReference type="SUPFAM" id="SSF52172">
    <property type="entry name" value="CheY-like"/>
    <property type="match status" value="1"/>
</dbReference>
<comment type="caution">
    <text evidence="12">The sequence shown here is derived from an EMBL/GenBank/DDBJ whole genome shotgun (WGS) entry which is preliminary data.</text>
</comment>
<dbReference type="EMBL" id="QFGA01000002">
    <property type="protein sequence ID" value="TEB05469.1"/>
    <property type="molecule type" value="Genomic_DNA"/>
</dbReference>
<dbReference type="Proteomes" id="UP000298324">
    <property type="component" value="Unassembled WGS sequence"/>
</dbReference>
<dbReference type="InterPro" id="IPR001867">
    <property type="entry name" value="OmpR/PhoB-type_DNA-bd"/>
</dbReference>
<keyword evidence="3" id="KW-0902">Two-component regulatory system</keyword>
<dbReference type="Gene3D" id="6.10.250.690">
    <property type="match status" value="1"/>
</dbReference>
<dbReference type="GO" id="GO:0000156">
    <property type="term" value="F:phosphorelay response regulator activity"/>
    <property type="evidence" value="ECO:0007669"/>
    <property type="project" value="TreeGrafter"/>
</dbReference>
<evidence type="ECO:0000256" key="6">
    <source>
        <dbReference type="ARBA" id="ARBA00023163"/>
    </source>
</evidence>
<evidence type="ECO:0000256" key="2">
    <source>
        <dbReference type="ARBA" id="ARBA00022553"/>
    </source>
</evidence>
<dbReference type="CDD" id="cd17574">
    <property type="entry name" value="REC_OmpR"/>
    <property type="match status" value="1"/>
</dbReference>
<evidence type="ECO:0000256" key="7">
    <source>
        <dbReference type="ARBA" id="ARBA00024867"/>
    </source>
</evidence>
<dbReference type="GO" id="GO:0005829">
    <property type="term" value="C:cytosol"/>
    <property type="evidence" value="ECO:0007669"/>
    <property type="project" value="TreeGrafter"/>
</dbReference>
<organism evidence="12 13">
    <name type="scientific">Pelotomaculum schinkii</name>
    <dbReference type="NCBI Taxonomy" id="78350"/>
    <lineage>
        <taxon>Bacteria</taxon>
        <taxon>Bacillati</taxon>
        <taxon>Bacillota</taxon>
        <taxon>Clostridia</taxon>
        <taxon>Eubacteriales</taxon>
        <taxon>Desulfotomaculaceae</taxon>
        <taxon>Pelotomaculum</taxon>
    </lineage>
</organism>
<dbReference type="InterPro" id="IPR001789">
    <property type="entry name" value="Sig_transdc_resp-reg_receiver"/>
</dbReference>
<evidence type="ECO:0000256" key="1">
    <source>
        <dbReference type="ARBA" id="ARBA00018672"/>
    </source>
</evidence>
<name>A0A4Y7R9T0_9FIRM</name>
<feature type="domain" description="OmpR/PhoB-type" evidence="11">
    <location>
        <begin position="131"/>
        <end position="230"/>
    </location>
</feature>
<keyword evidence="13" id="KW-1185">Reference proteome</keyword>
<evidence type="ECO:0000256" key="9">
    <source>
        <dbReference type="PROSITE-ProRule" id="PRU01091"/>
    </source>
</evidence>